<protein>
    <submittedName>
        <fullName evidence="1">Uncharacterized protein</fullName>
    </submittedName>
</protein>
<evidence type="ECO:0000313" key="2">
    <source>
        <dbReference type="Proteomes" id="UP001189624"/>
    </source>
</evidence>
<reference evidence="1" key="1">
    <citation type="submission" date="2023-10" db="EMBL/GenBank/DDBJ databases">
        <authorList>
            <person name="Domelevo Entfellner J.-B."/>
        </authorList>
    </citation>
    <scope>NUCLEOTIDE SEQUENCE</scope>
</reference>
<gene>
    <name evidence="1" type="ORF">AYBTSS11_LOCUS15802</name>
</gene>
<evidence type="ECO:0000313" key="1">
    <source>
        <dbReference type="EMBL" id="CAJ1953351.1"/>
    </source>
</evidence>
<dbReference type="Gramene" id="rna-AYBTSS11_LOCUS15802">
    <property type="protein sequence ID" value="CAJ1953351.1"/>
    <property type="gene ID" value="gene-AYBTSS11_LOCUS15802"/>
</dbReference>
<keyword evidence="2" id="KW-1185">Reference proteome</keyword>
<organism evidence="1 2">
    <name type="scientific">Sphenostylis stenocarpa</name>
    <dbReference type="NCBI Taxonomy" id="92480"/>
    <lineage>
        <taxon>Eukaryota</taxon>
        <taxon>Viridiplantae</taxon>
        <taxon>Streptophyta</taxon>
        <taxon>Embryophyta</taxon>
        <taxon>Tracheophyta</taxon>
        <taxon>Spermatophyta</taxon>
        <taxon>Magnoliopsida</taxon>
        <taxon>eudicotyledons</taxon>
        <taxon>Gunneridae</taxon>
        <taxon>Pentapetalae</taxon>
        <taxon>rosids</taxon>
        <taxon>fabids</taxon>
        <taxon>Fabales</taxon>
        <taxon>Fabaceae</taxon>
        <taxon>Papilionoideae</taxon>
        <taxon>50 kb inversion clade</taxon>
        <taxon>NPAAA clade</taxon>
        <taxon>indigoferoid/millettioid clade</taxon>
        <taxon>Phaseoleae</taxon>
        <taxon>Sphenostylis</taxon>
    </lineage>
</organism>
<dbReference type="EMBL" id="OY731401">
    <property type="protein sequence ID" value="CAJ1953351.1"/>
    <property type="molecule type" value="Genomic_DNA"/>
</dbReference>
<dbReference type="Proteomes" id="UP001189624">
    <property type="component" value="Chromosome 4"/>
</dbReference>
<sequence length="54" mass="6282">MKIQVGRAYQSSYDESILQDHKFAEIQKIKELTPLNADISKPLILAYAKLYIRE</sequence>
<name>A0AA86VHD9_9FABA</name>
<proteinExistence type="predicted"/>
<dbReference type="AlphaFoldDB" id="A0AA86VHD9"/>
<accession>A0AA86VHD9</accession>